<dbReference type="PROSITE" id="PS50878">
    <property type="entry name" value="RT_POL"/>
    <property type="match status" value="1"/>
</dbReference>
<dbReference type="AlphaFoldDB" id="A0A8S4QQK2"/>
<comment type="caution">
    <text evidence="2">The sequence shown here is derived from an EMBL/GenBank/DDBJ whole genome shotgun (WGS) entry which is preliminary data.</text>
</comment>
<dbReference type="Proteomes" id="UP000838756">
    <property type="component" value="Unassembled WGS sequence"/>
</dbReference>
<dbReference type="CDD" id="cd01650">
    <property type="entry name" value="RT_nLTR_like"/>
    <property type="match status" value="1"/>
</dbReference>
<evidence type="ECO:0000313" key="3">
    <source>
        <dbReference type="Proteomes" id="UP000838756"/>
    </source>
</evidence>
<dbReference type="OrthoDB" id="426210at2759"/>
<dbReference type="GO" id="GO:0071897">
    <property type="term" value="P:DNA biosynthetic process"/>
    <property type="evidence" value="ECO:0007669"/>
    <property type="project" value="UniProtKB-ARBA"/>
</dbReference>
<feature type="domain" description="Reverse transcriptase" evidence="1">
    <location>
        <begin position="47"/>
        <end position="294"/>
    </location>
</feature>
<gene>
    <name evidence="2" type="primary">jg3180</name>
    <name evidence="2" type="ORF">PAEG_LOCUS4424</name>
</gene>
<name>A0A8S4QQK2_9NEOP</name>
<dbReference type="InterPro" id="IPR043502">
    <property type="entry name" value="DNA/RNA_pol_sf"/>
</dbReference>
<sequence length="305" mass="34295">MLYLKSVEKALKKLDKNKGAGPDELPAIFIKNCAATLAYPLYLIFNRSLATGIFPDKWKFANVVPIPKSGQADDILNYRPISLLSHVSKVFESLICPYLSFQLQSILIAQQHGFRNKMSTVSNLTEYTTQIIDNIDKGYQVDAIYMDVSKAFDRVDHMILISKLYDAGIQGTLLSWLSSYLSCRQQKVVVCGYESDPFRVPSGVPQGSHLGPMLFLVYINDVCDNIKSSNFTLFADDLKIFKAIKTPLDSDSLQNDLNSISDWSAKNKLPLNIKKCLLSVHQKKLVVCKVGLLTIVERDNVVRKY</sequence>
<protein>
    <submittedName>
        <fullName evidence="2">Jg3180 protein</fullName>
    </submittedName>
</protein>
<keyword evidence="3" id="KW-1185">Reference proteome</keyword>
<dbReference type="Pfam" id="PF00078">
    <property type="entry name" value="RVT_1"/>
    <property type="match status" value="1"/>
</dbReference>
<evidence type="ECO:0000313" key="2">
    <source>
        <dbReference type="EMBL" id="CAH2216375.1"/>
    </source>
</evidence>
<dbReference type="PANTHER" id="PTHR33332">
    <property type="entry name" value="REVERSE TRANSCRIPTASE DOMAIN-CONTAINING PROTEIN"/>
    <property type="match status" value="1"/>
</dbReference>
<proteinExistence type="predicted"/>
<reference evidence="2" key="1">
    <citation type="submission" date="2022-03" db="EMBL/GenBank/DDBJ databases">
        <authorList>
            <person name="Lindestad O."/>
        </authorList>
    </citation>
    <scope>NUCLEOTIDE SEQUENCE</scope>
</reference>
<accession>A0A8S4QQK2</accession>
<dbReference type="SUPFAM" id="SSF56672">
    <property type="entry name" value="DNA/RNA polymerases"/>
    <property type="match status" value="1"/>
</dbReference>
<dbReference type="EMBL" id="CAKXAJ010015228">
    <property type="protein sequence ID" value="CAH2216375.1"/>
    <property type="molecule type" value="Genomic_DNA"/>
</dbReference>
<organism evidence="2 3">
    <name type="scientific">Pararge aegeria aegeria</name>
    <dbReference type="NCBI Taxonomy" id="348720"/>
    <lineage>
        <taxon>Eukaryota</taxon>
        <taxon>Metazoa</taxon>
        <taxon>Ecdysozoa</taxon>
        <taxon>Arthropoda</taxon>
        <taxon>Hexapoda</taxon>
        <taxon>Insecta</taxon>
        <taxon>Pterygota</taxon>
        <taxon>Neoptera</taxon>
        <taxon>Endopterygota</taxon>
        <taxon>Lepidoptera</taxon>
        <taxon>Glossata</taxon>
        <taxon>Ditrysia</taxon>
        <taxon>Papilionoidea</taxon>
        <taxon>Nymphalidae</taxon>
        <taxon>Satyrinae</taxon>
        <taxon>Satyrini</taxon>
        <taxon>Parargina</taxon>
        <taxon>Pararge</taxon>
    </lineage>
</organism>
<dbReference type="InterPro" id="IPR000477">
    <property type="entry name" value="RT_dom"/>
</dbReference>
<evidence type="ECO:0000259" key="1">
    <source>
        <dbReference type="PROSITE" id="PS50878"/>
    </source>
</evidence>